<sequence length="98" mass="10361">MSSSANPTIALGAECIVRLISRGIGDSVSGSIPFMHGNSCATFSQEGIATILWKKGFTLALQPLLLLVEIGSLSLLVLLLDAAEPLLLATDTIKRYFV</sequence>
<reference evidence="2 3" key="1">
    <citation type="submission" date="2019-04" db="EMBL/GenBank/DDBJ databases">
        <title>Friends and foes A comparative genomics studyof 23 Aspergillus species from section Flavi.</title>
        <authorList>
            <consortium name="DOE Joint Genome Institute"/>
            <person name="Kjaerbolling I."/>
            <person name="Vesth T."/>
            <person name="Frisvad J.C."/>
            <person name="Nybo J.L."/>
            <person name="Theobald S."/>
            <person name="Kildgaard S."/>
            <person name="Isbrandt T."/>
            <person name="Kuo A."/>
            <person name="Sato A."/>
            <person name="Lyhne E.K."/>
            <person name="Kogle M.E."/>
            <person name="Wiebenga A."/>
            <person name="Kun R.S."/>
            <person name="Lubbers R.J."/>
            <person name="Makela M.R."/>
            <person name="Barry K."/>
            <person name="Chovatia M."/>
            <person name="Clum A."/>
            <person name="Daum C."/>
            <person name="Haridas S."/>
            <person name="He G."/>
            <person name="LaButti K."/>
            <person name="Lipzen A."/>
            <person name="Mondo S."/>
            <person name="Riley R."/>
            <person name="Salamov A."/>
            <person name="Simmons B.A."/>
            <person name="Magnuson J.K."/>
            <person name="Henrissat B."/>
            <person name="Mortensen U.H."/>
            <person name="Larsen T.O."/>
            <person name="Devries R.P."/>
            <person name="Grigoriev I.V."/>
            <person name="Machida M."/>
            <person name="Baker S.E."/>
            <person name="Andersen M.R."/>
        </authorList>
    </citation>
    <scope>NUCLEOTIDE SEQUENCE [LARGE SCALE GENOMIC DNA]</scope>
    <source>
        <strain evidence="2 3">IBT 29228</strain>
    </source>
</reference>
<feature type="transmembrane region" description="Helical" evidence="1">
    <location>
        <begin position="59"/>
        <end position="80"/>
    </location>
</feature>
<evidence type="ECO:0000256" key="1">
    <source>
        <dbReference type="SAM" id="Phobius"/>
    </source>
</evidence>
<gene>
    <name evidence="2" type="ORF">BDV26DRAFT_262408</name>
</gene>
<proteinExistence type="predicted"/>
<keyword evidence="1" id="KW-0812">Transmembrane</keyword>
<keyword evidence="1" id="KW-1133">Transmembrane helix</keyword>
<name>A0A5N7B8I2_9EURO</name>
<dbReference type="EMBL" id="ML736214">
    <property type="protein sequence ID" value="KAE8378051.1"/>
    <property type="molecule type" value="Genomic_DNA"/>
</dbReference>
<evidence type="ECO:0000313" key="2">
    <source>
        <dbReference type="EMBL" id="KAE8378051.1"/>
    </source>
</evidence>
<dbReference type="AlphaFoldDB" id="A0A5N7B8I2"/>
<organism evidence="2 3">
    <name type="scientific">Aspergillus bertholletiae</name>
    <dbReference type="NCBI Taxonomy" id="1226010"/>
    <lineage>
        <taxon>Eukaryota</taxon>
        <taxon>Fungi</taxon>
        <taxon>Dikarya</taxon>
        <taxon>Ascomycota</taxon>
        <taxon>Pezizomycotina</taxon>
        <taxon>Eurotiomycetes</taxon>
        <taxon>Eurotiomycetidae</taxon>
        <taxon>Eurotiales</taxon>
        <taxon>Aspergillaceae</taxon>
        <taxon>Aspergillus</taxon>
        <taxon>Aspergillus subgen. Circumdati</taxon>
    </lineage>
</organism>
<evidence type="ECO:0000313" key="3">
    <source>
        <dbReference type="Proteomes" id="UP000326198"/>
    </source>
</evidence>
<accession>A0A5N7B8I2</accession>
<keyword evidence="1" id="KW-0472">Membrane</keyword>
<keyword evidence="3" id="KW-1185">Reference proteome</keyword>
<dbReference type="Proteomes" id="UP000326198">
    <property type="component" value="Unassembled WGS sequence"/>
</dbReference>
<protein>
    <submittedName>
        <fullName evidence="2">Uncharacterized protein</fullName>
    </submittedName>
</protein>